<dbReference type="EMBL" id="JAFREP010000014">
    <property type="protein sequence ID" value="MBO1319921.1"/>
    <property type="molecule type" value="Genomic_DNA"/>
</dbReference>
<sequence length="157" mass="17802">MMEKDHAVWCPHKSCDFMKRINTYPYGHDPACSFCALCLETIDFSFSAPDLNHPRTARIKHRLDITPPKRVSRKRGRPNREGRPRNLGDFNHPVSLFETTDQVLLFPFAPADRLIGACPNCNAENSVVAYWPPTNKICPKCGQEGLSLGILYIECVK</sequence>
<comment type="caution">
    <text evidence="2">The sequence shown here is derived from an EMBL/GenBank/DDBJ whole genome shotgun (WGS) entry which is preliminary data.</text>
</comment>
<proteinExistence type="predicted"/>
<reference evidence="2" key="1">
    <citation type="submission" date="2021-03" db="EMBL/GenBank/DDBJ databases">
        <authorList>
            <person name="Wang G."/>
        </authorList>
    </citation>
    <scope>NUCLEOTIDE SEQUENCE</scope>
    <source>
        <strain evidence="2">KCTC 12899</strain>
    </source>
</reference>
<evidence type="ECO:0000313" key="2">
    <source>
        <dbReference type="EMBL" id="MBO1319921.1"/>
    </source>
</evidence>
<gene>
    <name evidence="2" type="ORF">J3U88_15700</name>
</gene>
<accession>A0A8J7Q7Q9</accession>
<keyword evidence="3" id="KW-1185">Reference proteome</keyword>
<dbReference type="Proteomes" id="UP000664417">
    <property type="component" value="Unassembled WGS sequence"/>
</dbReference>
<name>A0A8J7Q7Q9_9BACT</name>
<evidence type="ECO:0000313" key="3">
    <source>
        <dbReference type="Proteomes" id="UP000664417"/>
    </source>
</evidence>
<dbReference type="AlphaFoldDB" id="A0A8J7Q7Q9"/>
<feature type="region of interest" description="Disordered" evidence="1">
    <location>
        <begin position="62"/>
        <end position="88"/>
    </location>
</feature>
<protein>
    <submittedName>
        <fullName evidence="2">Uncharacterized protein</fullName>
    </submittedName>
</protein>
<dbReference type="RefSeq" id="WP_207859872.1">
    <property type="nucleotide sequence ID" value="NZ_JAFREP010000014.1"/>
</dbReference>
<organism evidence="2 3">
    <name type="scientific">Acanthopleuribacter pedis</name>
    <dbReference type="NCBI Taxonomy" id="442870"/>
    <lineage>
        <taxon>Bacteria</taxon>
        <taxon>Pseudomonadati</taxon>
        <taxon>Acidobacteriota</taxon>
        <taxon>Holophagae</taxon>
        <taxon>Acanthopleuribacterales</taxon>
        <taxon>Acanthopleuribacteraceae</taxon>
        <taxon>Acanthopleuribacter</taxon>
    </lineage>
</organism>
<evidence type="ECO:0000256" key="1">
    <source>
        <dbReference type="SAM" id="MobiDB-lite"/>
    </source>
</evidence>